<dbReference type="OrthoDB" id="9762913at2"/>
<dbReference type="CDD" id="cd07100">
    <property type="entry name" value="ALDH_SSADH1_GabD1"/>
    <property type="match status" value="1"/>
</dbReference>
<dbReference type="STRING" id="313596.RB2501_15059"/>
<dbReference type="Pfam" id="PF00171">
    <property type="entry name" value="Aldedh"/>
    <property type="match status" value="1"/>
</dbReference>
<dbReference type="Proteomes" id="UP000009049">
    <property type="component" value="Chromosome"/>
</dbReference>
<dbReference type="KEGG" id="rbi:RB2501_15059"/>
<dbReference type="AlphaFoldDB" id="A4CLA9"/>
<accession>A4CLA9</accession>
<dbReference type="GO" id="GO:0004777">
    <property type="term" value="F:succinate-semialdehyde dehydrogenase (NAD+) activity"/>
    <property type="evidence" value="ECO:0007669"/>
    <property type="project" value="TreeGrafter"/>
</dbReference>
<comment type="similarity">
    <text evidence="1 5">Belongs to the aldehyde dehydrogenase family.</text>
</comment>
<dbReference type="FunFam" id="3.40.309.10:FF:000009">
    <property type="entry name" value="Aldehyde dehydrogenase A"/>
    <property type="match status" value="1"/>
</dbReference>
<dbReference type="Gene3D" id="3.40.605.10">
    <property type="entry name" value="Aldehyde Dehydrogenase, Chain A, domain 1"/>
    <property type="match status" value="1"/>
</dbReference>
<dbReference type="InterPro" id="IPR029510">
    <property type="entry name" value="Ald_DH_CS_GLU"/>
</dbReference>
<dbReference type="InterPro" id="IPR016162">
    <property type="entry name" value="Ald_DH_N"/>
</dbReference>
<keyword evidence="3 5" id="KW-0560">Oxidoreductase</keyword>
<dbReference type="GO" id="GO:0004030">
    <property type="term" value="F:aldehyde dehydrogenase [NAD(P)+] activity"/>
    <property type="evidence" value="ECO:0007669"/>
    <property type="project" value="InterPro"/>
</dbReference>
<dbReference type="RefSeq" id="WP_015754974.1">
    <property type="nucleotide sequence ID" value="NC_013222.1"/>
</dbReference>
<evidence type="ECO:0000259" key="6">
    <source>
        <dbReference type="Pfam" id="PF00171"/>
    </source>
</evidence>
<keyword evidence="2" id="KW-0521">NADP</keyword>
<feature type="active site" evidence="4">
    <location>
        <position position="231"/>
    </location>
</feature>
<dbReference type="InterPro" id="IPR016161">
    <property type="entry name" value="Ald_DH/histidinol_DH"/>
</dbReference>
<dbReference type="PROSITE" id="PS00687">
    <property type="entry name" value="ALDEHYDE_DEHYDR_GLU"/>
    <property type="match status" value="1"/>
</dbReference>
<organism evidence="7 8">
    <name type="scientific">Robiginitalea biformata (strain ATCC BAA-864 / DSM 15991 / KCTC 12146 / HTCC2501)</name>
    <dbReference type="NCBI Taxonomy" id="313596"/>
    <lineage>
        <taxon>Bacteria</taxon>
        <taxon>Pseudomonadati</taxon>
        <taxon>Bacteroidota</taxon>
        <taxon>Flavobacteriia</taxon>
        <taxon>Flavobacteriales</taxon>
        <taxon>Flavobacteriaceae</taxon>
        <taxon>Robiginitalea</taxon>
    </lineage>
</organism>
<name>A4CLA9_ROBBH</name>
<evidence type="ECO:0000313" key="8">
    <source>
        <dbReference type="Proteomes" id="UP000009049"/>
    </source>
</evidence>
<keyword evidence="8" id="KW-1185">Reference proteome</keyword>
<reference evidence="7 8" key="1">
    <citation type="journal article" date="2009" name="J. Bacteriol.">
        <title>Complete genome sequence of Robiginitalea biformata HTCC2501.</title>
        <authorList>
            <person name="Oh H.M."/>
            <person name="Giovannoni S.J."/>
            <person name="Lee K."/>
            <person name="Ferriera S."/>
            <person name="Johnson J."/>
            <person name="Cho J.C."/>
        </authorList>
    </citation>
    <scope>NUCLEOTIDE SEQUENCE [LARGE SCALE GENOMIC DNA]</scope>
    <source>
        <strain evidence="8">ATCC BAA-864 / HTCC2501 / KCTC 12146</strain>
    </source>
</reference>
<dbReference type="PANTHER" id="PTHR43217">
    <property type="entry name" value="SUCCINATE SEMIALDEHYDE DEHYDROGENASE [NAD(P)+] SAD"/>
    <property type="match status" value="1"/>
</dbReference>
<protein>
    <submittedName>
        <fullName evidence="7">Succinate-semialdehyde dehydrogenase</fullName>
    </submittedName>
</protein>
<evidence type="ECO:0000313" key="7">
    <source>
        <dbReference type="EMBL" id="EAR15658.1"/>
    </source>
</evidence>
<gene>
    <name evidence="7" type="ordered locus">RB2501_15059</name>
</gene>
<dbReference type="eggNOG" id="COG1012">
    <property type="taxonomic scope" value="Bacteria"/>
</dbReference>
<dbReference type="PANTHER" id="PTHR43217:SF1">
    <property type="entry name" value="SUCCINATE SEMIALDEHYDE DEHYDROGENASE [NAD(P)+] SAD"/>
    <property type="match status" value="1"/>
</dbReference>
<dbReference type="FunFam" id="3.40.605.10:FF:000012">
    <property type="entry name" value="NAD-dependent succinate-semialdehyde dehydrogenase"/>
    <property type="match status" value="1"/>
</dbReference>
<dbReference type="InterPro" id="IPR016160">
    <property type="entry name" value="Ald_DH_CS_CYS"/>
</dbReference>
<dbReference type="EMBL" id="CP001712">
    <property type="protein sequence ID" value="EAR15658.1"/>
    <property type="molecule type" value="Genomic_DNA"/>
</dbReference>
<dbReference type="InterPro" id="IPR016163">
    <property type="entry name" value="Ald_DH_C"/>
</dbReference>
<evidence type="ECO:0000256" key="4">
    <source>
        <dbReference type="PROSITE-ProRule" id="PRU10007"/>
    </source>
</evidence>
<feature type="domain" description="Aldehyde dehydrogenase" evidence="6">
    <location>
        <begin position="4"/>
        <end position="451"/>
    </location>
</feature>
<dbReference type="InterPro" id="IPR044148">
    <property type="entry name" value="ALDH_GabD1-like"/>
</dbReference>
<evidence type="ECO:0000256" key="1">
    <source>
        <dbReference type="ARBA" id="ARBA00009986"/>
    </source>
</evidence>
<dbReference type="SUPFAM" id="SSF53720">
    <property type="entry name" value="ALDH-like"/>
    <property type="match status" value="1"/>
</dbReference>
<dbReference type="Gene3D" id="3.40.309.10">
    <property type="entry name" value="Aldehyde Dehydrogenase, Chain A, domain 2"/>
    <property type="match status" value="1"/>
</dbReference>
<evidence type="ECO:0000256" key="3">
    <source>
        <dbReference type="ARBA" id="ARBA00023002"/>
    </source>
</evidence>
<dbReference type="InterPro" id="IPR047110">
    <property type="entry name" value="GABD/Sad-like"/>
</dbReference>
<proteinExistence type="inferred from homology"/>
<dbReference type="PROSITE" id="PS00070">
    <property type="entry name" value="ALDEHYDE_DEHYDR_CYS"/>
    <property type="match status" value="1"/>
</dbReference>
<dbReference type="InterPro" id="IPR015590">
    <property type="entry name" value="Aldehyde_DH_dom"/>
</dbReference>
<evidence type="ECO:0000256" key="2">
    <source>
        <dbReference type="ARBA" id="ARBA00022857"/>
    </source>
</evidence>
<sequence length="465" mass="50165">MSNETVHSVNPYSGEVIQSFRPLSVEEVAVSAARAHKAFLAWRKVPVAERCGLLERASEVLLSRKSELAQTITAEMGKPITQSLAEIEKCAWVCRYYAGEAPSQLARTLIETDADRSYVRYDPLGTVLAVMPWNYPFWQVFRFAAPTLTAGNTALLKHASNVWLCGEAIESVFREAGYPEGVFRHLKIGSDQVEALLDHPAVKAVSLTGSGGAGSAVARAAGSRIKKSLLELGGNNALVVFDDADLDAALETCIQARFQNTGQSCIAGKRLLVHRKIADGFVAALVDRVKALKSGDPEDPDTYIGVLAREDLARDLEAQYQESVNKGAHTACGGKRDGAFFEPTILTGVQPGMPAFDQETFGPLLAVTEFDDEDEALDLLGNSQYGLGVSLFTRDTARAERLVPEIEEGAVFINELVKSDPRLPFGGVKASGYGRELSALGIREFVNAKTVYIVASTGSDHPGKD</sequence>
<evidence type="ECO:0000256" key="5">
    <source>
        <dbReference type="RuleBase" id="RU003345"/>
    </source>
</evidence>
<dbReference type="HOGENOM" id="CLU_005391_1_0_10"/>